<organism evidence="1 2">
    <name type="scientific">Corynebacterium variabile (strain DSM 44702 / CIP 107183 / JCM 12073 / NCIMB 30131)</name>
    <name type="common">Corynebacterium mooreparkense</name>
    <dbReference type="NCBI Taxonomy" id="858619"/>
    <lineage>
        <taxon>Bacteria</taxon>
        <taxon>Bacillati</taxon>
        <taxon>Actinomycetota</taxon>
        <taxon>Actinomycetes</taxon>
        <taxon>Mycobacteriales</taxon>
        <taxon>Corynebacteriaceae</taxon>
        <taxon>Corynebacterium</taxon>
    </lineage>
</organism>
<gene>
    <name evidence="1" type="ordered locus">CVAR_0883</name>
</gene>
<dbReference type="AlphaFoldDB" id="G0HC73"/>
<protein>
    <submittedName>
        <fullName evidence="1">Uncharacterized protein</fullName>
    </submittedName>
</protein>
<name>G0HC73_CORVD</name>
<sequence length="195" mass="21413">MEQRDINSRTRADTFGLRPDIYDALAGNMVKQTDLGSLLPNSGSCFLPQGAASLQTGGQRFLPFTVPNGTQRGCEVSSEDGLILNAIGMWRVEVATRSIMENVAGDGGSSELRLEVFDPDGNLVRRRIYYLNAGGIVLISSVEHAHCWLNVVVDRPGYRVRVFQLLSNATGMRTWNSSEYTELFAQYVYNGTLGG</sequence>
<dbReference type="RefSeq" id="WP_014009423.1">
    <property type="nucleotide sequence ID" value="NC_015859.1"/>
</dbReference>
<accession>G0HC73</accession>
<reference evidence="1 2" key="1">
    <citation type="journal article" date="2011" name="BMC Genomics">
        <title>Complete genome sequence of Corynebacterium variabile DSM 44702 isolated from the surface of smear-ripened cheeses and insights into cheese ripening and flavor generation.</title>
        <authorList>
            <person name="Schroeder J."/>
            <person name="Maus I."/>
            <person name="Trost E."/>
            <person name="Tauch A."/>
        </authorList>
    </citation>
    <scope>NUCLEOTIDE SEQUENCE [LARGE SCALE GENOMIC DNA]</scope>
    <source>
        <strain evidence="2">DSM 44702 / JCM 12073 / NCIMB 30131</strain>
    </source>
</reference>
<evidence type="ECO:0000313" key="1">
    <source>
        <dbReference type="EMBL" id="AEK36235.1"/>
    </source>
</evidence>
<proteinExistence type="predicted"/>
<dbReference type="EMBL" id="CP002917">
    <property type="protein sequence ID" value="AEK36235.1"/>
    <property type="molecule type" value="Genomic_DNA"/>
</dbReference>
<evidence type="ECO:0000313" key="2">
    <source>
        <dbReference type="Proteomes" id="UP000006659"/>
    </source>
</evidence>
<dbReference type="KEGG" id="cva:CVAR_0883"/>
<dbReference type="HOGENOM" id="CLU_1394286_0_0_11"/>
<dbReference type="Proteomes" id="UP000006659">
    <property type="component" value="Chromosome"/>
</dbReference>
<dbReference type="eggNOG" id="ENOG5031MGS">
    <property type="taxonomic scope" value="Bacteria"/>
</dbReference>